<proteinExistence type="predicted"/>
<accession>A0ABQ3D1S6</accession>
<gene>
    <name evidence="1" type="ORF">GCM10008927_09420</name>
</gene>
<evidence type="ECO:0000313" key="2">
    <source>
        <dbReference type="Proteomes" id="UP000634455"/>
    </source>
</evidence>
<sequence length="321" mass="34851">MFEELALLFVPHGSNQILLTPLGDQLFDLLTGKDLEELDGATAQRATALLIWAMCKVQINRPQSRGSPSPSKADWESCDVKPYAAAWAAANDLGGVIHLHEFIGAIRTLHQVSDYDHIVNAVRDARSKNVLMAKDSRWAKGGDAFNPAIYWRSHLSLANQLMDYGTVEQTLTTIPAAWEIVCAALQFQSGCDGSISDAIRSADWEDAEDYFFNVAGTVCPPFLASGKPSLTSFEGVSLADLSSYTAIELAPGPYRIAGGPELCELPFRQACFHPASPARLLRIDRKQKMPDGGVQIDLGLGRPIANFDLLFSVIGGGSERN</sequence>
<organism evidence="1 2">
    <name type="scientific">Paramylibacter ulvae</name>
    <dbReference type="NCBI Taxonomy" id="1651968"/>
    <lineage>
        <taxon>Bacteria</taxon>
        <taxon>Pseudomonadati</taxon>
        <taxon>Pseudomonadota</taxon>
        <taxon>Alphaproteobacteria</taxon>
        <taxon>Rhodobacterales</taxon>
        <taxon>Paracoccaceae</taxon>
        <taxon>Paramylibacter</taxon>
    </lineage>
</organism>
<dbReference type="EMBL" id="BMZF01000001">
    <property type="protein sequence ID" value="GHA46329.1"/>
    <property type="molecule type" value="Genomic_DNA"/>
</dbReference>
<comment type="caution">
    <text evidence="1">The sequence shown here is derived from an EMBL/GenBank/DDBJ whole genome shotgun (WGS) entry which is preliminary data.</text>
</comment>
<keyword evidence="2" id="KW-1185">Reference proteome</keyword>
<name>A0ABQ3D1S6_9RHOB</name>
<dbReference type="Proteomes" id="UP000634455">
    <property type="component" value="Unassembled WGS sequence"/>
</dbReference>
<reference evidence="2" key="1">
    <citation type="journal article" date="2019" name="Int. J. Syst. Evol. Microbiol.">
        <title>The Global Catalogue of Microorganisms (GCM) 10K type strain sequencing project: providing services to taxonomists for standard genome sequencing and annotation.</title>
        <authorList>
            <consortium name="The Broad Institute Genomics Platform"/>
            <consortium name="The Broad Institute Genome Sequencing Center for Infectious Disease"/>
            <person name="Wu L."/>
            <person name="Ma J."/>
        </authorList>
    </citation>
    <scope>NUCLEOTIDE SEQUENCE [LARGE SCALE GENOMIC DNA]</scope>
    <source>
        <strain evidence="2">KCTC 32465</strain>
    </source>
</reference>
<protein>
    <submittedName>
        <fullName evidence="1">Uncharacterized protein</fullName>
    </submittedName>
</protein>
<evidence type="ECO:0000313" key="1">
    <source>
        <dbReference type="EMBL" id="GHA46329.1"/>
    </source>
</evidence>